<gene>
    <name evidence="1" type="ORF">Plil01_001269500</name>
</gene>
<keyword evidence="2" id="KW-1185">Reference proteome</keyword>
<evidence type="ECO:0000313" key="1">
    <source>
        <dbReference type="EMBL" id="GMF29844.1"/>
    </source>
</evidence>
<sequence>MLGMQVEVSNSLASTVVKSMELVADSPRPQNCHSVQFARLLLGHTNTCITLLNAVQNHKVRLLLACLGDFTSVNKKMMIQQAVLLVSETSLAPWIQYLQDFGGENSKVASALSDRAFRILWKCAATIDNAKGKQTQKLGAALPLRSTALSFLLKCSNYTPSYFIQQVTYRSNADIFD</sequence>
<organism evidence="1 2">
    <name type="scientific">Phytophthora lilii</name>
    <dbReference type="NCBI Taxonomy" id="2077276"/>
    <lineage>
        <taxon>Eukaryota</taxon>
        <taxon>Sar</taxon>
        <taxon>Stramenopiles</taxon>
        <taxon>Oomycota</taxon>
        <taxon>Peronosporomycetes</taxon>
        <taxon>Peronosporales</taxon>
        <taxon>Peronosporaceae</taxon>
        <taxon>Phytophthora</taxon>
    </lineage>
</organism>
<proteinExistence type="predicted"/>
<comment type="caution">
    <text evidence="1">The sequence shown here is derived from an EMBL/GenBank/DDBJ whole genome shotgun (WGS) entry which is preliminary data.</text>
</comment>
<protein>
    <submittedName>
        <fullName evidence="1">Unnamed protein product</fullName>
    </submittedName>
</protein>
<dbReference type="Proteomes" id="UP001165083">
    <property type="component" value="Unassembled WGS sequence"/>
</dbReference>
<dbReference type="OrthoDB" id="111273at2759"/>
<dbReference type="EMBL" id="BSXW01000800">
    <property type="protein sequence ID" value="GMF29844.1"/>
    <property type="molecule type" value="Genomic_DNA"/>
</dbReference>
<dbReference type="AlphaFoldDB" id="A0A9W6UCZ2"/>
<name>A0A9W6UCZ2_9STRA</name>
<evidence type="ECO:0000313" key="2">
    <source>
        <dbReference type="Proteomes" id="UP001165083"/>
    </source>
</evidence>
<accession>A0A9W6UCZ2</accession>
<reference evidence="1" key="1">
    <citation type="submission" date="2023-04" db="EMBL/GenBank/DDBJ databases">
        <title>Phytophthora lilii NBRC 32176.</title>
        <authorList>
            <person name="Ichikawa N."/>
            <person name="Sato H."/>
            <person name="Tonouchi N."/>
        </authorList>
    </citation>
    <scope>NUCLEOTIDE SEQUENCE</scope>
    <source>
        <strain evidence="1">NBRC 32176</strain>
    </source>
</reference>